<dbReference type="EMBL" id="CP034210">
    <property type="protein sequence ID" value="QBZ65539.1"/>
    <property type="molecule type" value="Genomic_DNA"/>
</dbReference>
<evidence type="ECO:0000313" key="2">
    <source>
        <dbReference type="Proteomes" id="UP000294847"/>
    </source>
</evidence>
<dbReference type="Proteomes" id="UP000294847">
    <property type="component" value="Chromosome 7"/>
</dbReference>
<name>A0A4P7NT52_PYROR</name>
<protein>
    <submittedName>
        <fullName evidence="1">Uncharacterized protein</fullName>
    </submittedName>
</protein>
<sequence>MLDRPQSLAARFTRVQNRDRARIQDLRATLILRRSYAFIRHAIYAPGDHSQARLVASTANTAKNCRSADRERTCVQPHGLAAIACSTATHLLFFIPANIFEHSQAWSRSSCLVVVLHLRPTPMATSIGRLQAALSSVTSEVTVAAANINFDFTLVKCEAPAEYRSLEQQLTPARKAEAECGSLHVTARRLGALFEEICPVAPRLIGAFGKRASEITQKANQKSTPLPSAARSIFSDYIGVDICALWAAATSSKAALPLFLLACMLARIWDDAEATALWCEIVKDRRMDIASRLEAGEPVPYTAVSAAAQQDIPREQLAKWDASARAFLKTADDMCSMQRKQFNLIAHNIDVPVSIGNDQRPYHGIVATWTNAMKTLEKLICGQPYAVLDGSILLGISSWHIYPDMTVFGSGPGKQVIMRDPLVDSGGVASLGIKDSPLQGAESQNGGVFWSLSLGHYKFYGKPTNRTSRLDEDRSRLTFSELQVATIGALLSAWHVPVSMTDRALKCLLKILSFLPYDGEDRRDLWIKTMTDPVVMCLSEPEDTAALIALGRRRSVFISSRKDGAGQQGLNLNPVNDFFALRAPPYPLLDLIEIVAGAGSLLWRIALRMDEYSKEDFMFVFYCWINGKRELGGARIIPKNASADKVQFASSYGGITAESLGLGAGEAWEIGPVDFKHGEKLSFIMTRGSAEYRHLIGQRSPIGVYVIDSNGGDARLPLLEYEDITWCIDNGYISPEDLKSALTGTSSKLEQNLDNGVLYNFCHLGLASIIYQDLNLDGVTISPKALSSPLSAVFEWYRLYAGTDLHLQKYASRLTKRFKRESSWRLVAFFETGEVVVGFEAKIPALGLAVGDSIFVPRKLLIDPYESPDMENFRVGRLLGSLGHSGITILQPADPQELMVRDLDAGAWRLSLKPFSGEPGDDFAKTSLHLGFTGWQAPVFVKQSLGTQLSSANVLQVFVSVRDSGEWVADVDVLGMLTHGDVEFLESDETCPHRRQRGHSGAAPAADGVPDGMLLIETWDQILDLPEGWLVARACGNWVSRLAIASVAALHCRLREKRVYICPQDKDWCWLCLEEEHRNAIFVY</sequence>
<accession>A0A4P7NT52</accession>
<organism evidence="1 2">
    <name type="scientific">Pyricularia oryzae</name>
    <name type="common">Rice blast fungus</name>
    <name type="synonym">Magnaporthe oryzae</name>
    <dbReference type="NCBI Taxonomy" id="318829"/>
    <lineage>
        <taxon>Eukaryota</taxon>
        <taxon>Fungi</taxon>
        <taxon>Dikarya</taxon>
        <taxon>Ascomycota</taxon>
        <taxon>Pezizomycotina</taxon>
        <taxon>Sordariomycetes</taxon>
        <taxon>Sordariomycetidae</taxon>
        <taxon>Magnaporthales</taxon>
        <taxon>Pyriculariaceae</taxon>
        <taxon>Pyricularia</taxon>
    </lineage>
</organism>
<gene>
    <name evidence="1" type="ORF">PoMZ_12501</name>
</gene>
<dbReference type="AlphaFoldDB" id="A0A4P7NT52"/>
<evidence type="ECO:0000313" key="1">
    <source>
        <dbReference type="EMBL" id="QBZ65539.1"/>
    </source>
</evidence>
<reference evidence="1 2" key="1">
    <citation type="journal article" date="2019" name="Mol. Biol. Evol.">
        <title>Blast fungal genomes show frequent chromosomal changes, gene gains and losses, and effector gene turnover.</title>
        <authorList>
            <person name="Gomez Luciano L.B."/>
            <person name="Jason Tsai I."/>
            <person name="Chuma I."/>
            <person name="Tosa Y."/>
            <person name="Chen Y.H."/>
            <person name="Li J.Y."/>
            <person name="Li M.Y."/>
            <person name="Jade Lu M.Y."/>
            <person name="Nakayashiki H."/>
            <person name="Li W.H."/>
        </authorList>
    </citation>
    <scope>NUCLEOTIDE SEQUENCE [LARGE SCALE GENOMIC DNA]</scope>
    <source>
        <strain evidence="1">MZ5-1-6</strain>
    </source>
</reference>
<proteinExistence type="predicted"/>